<name>A0A0X8JJ74_9BACT</name>
<organism evidence="4 5">
    <name type="scientific">Desulfovibrio fairfieldensis</name>
    <dbReference type="NCBI Taxonomy" id="44742"/>
    <lineage>
        <taxon>Bacteria</taxon>
        <taxon>Pseudomonadati</taxon>
        <taxon>Thermodesulfobacteriota</taxon>
        <taxon>Desulfovibrionia</taxon>
        <taxon>Desulfovibrionales</taxon>
        <taxon>Desulfovibrionaceae</taxon>
        <taxon>Desulfovibrio</taxon>
    </lineage>
</organism>
<dbReference type="Pfam" id="PF03060">
    <property type="entry name" value="NMO"/>
    <property type="match status" value="1"/>
</dbReference>
<keyword evidence="3" id="KW-0560">Oxidoreductase</keyword>
<dbReference type="CDD" id="cd04730">
    <property type="entry name" value="NPD_like"/>
    <property type="match status" value="1"/>
</dbReference>
<dbReference type="AlphaFoldDB" id="A0A0X8JJ74"/>
<evidence type="ECO:0000256" key="2">
    <source>
        <dbReference type="ARBA" id="ARBA00022643"/>
    </source>
</evidence>
<sequence>MPFPSLQIGNLTAKVPVIQGGMGVGISLSGLASAVANQGGIGVIAGAMIGMKEPDVAKNPLEANLRALRNEIIKARELSNGIIGVNVMVALTTFSQMVRTAIENKADIIFSGAGLPLEMPRHLLQLCEEKKEEFKTKLVPIVSSARAATVIAKKWLSRFNYLPDAFVVEGPKAGGHLGFKPEEIQDPAHALEVLVPQVVDAVKPFEDQYGRAVPVIAAGGVYTGADIKRFLDLGAAGVQMGTRFVATHECDADERFKQSYLAAKQEDVTIIRSPVGMPGRALCNDFISAAREGLKKPFKCIFHCVSTCQQEKTPYCIAQALINAMRGNLERGFAFCGANVFRVNKIITVGELMDSLQHEFDEAMNSLSKSVQNVQSILGYGNKAEQTL</sequence>
<gene>
    <name evidence="4" type="ORF">AXF13_06260</name>
</gene>
<reference evidence="5" key="1">
    <citation type="submission" date="2016-02" db="EMBL/GenBank/DDBJ databases">
        <authorList>
            <person name="Holder M.E."/>
            <person name="Ajami N.J."/>
            <person name="Petrosino J.F."/>
        </authorList>
    </citation>
    <scope>NUCLEOTIDE SEQUENCE [LARGE SCALE GENOMIC DNA]</scope>
    <source>
        <strain evidence="5">CCUG 45958</strain>
    </source>
</reference>
<dbReference type="KEGG" id="dfi:AXF13_06260"/>
<keyword evidence="5" id="KW-1185">Reference proteome</keyword>
<protein>
    <submittedName>
        <fullName evidence="4">2-nitropropane dioxygenase</fullName>
    </submittedName>
</protein>
<dbReference type="InterPro" id="IPR013785">
    <property type="entry name" value="Aldolase_TIM"/>
</dbReference>
<dbReference type="PANTHER" id="PTHR32332:SF18">
    <property type="entry name" value="2-NITROPROPANE DIOXYGENASE"/>
    <property type="match status" value="1"/>
</dbReference>
<keyword evidence="2" id="KW-0288">FMN</keyword>
<evidence type="ECO:0000313" key="5">
    <source>
        <dbReference type="Proteomes" id="UP000069241"/>
    </source>
</evidence>
<proteinExistence type="predicted"/>
<dbReference type="GO" id="GO:0051213">
    <property type="term" value="F:dioxygenase activity"/>
    <property type="evidence" value="ECO:0007669"/>
    <property type="project" value="UniProtKB-KW"/>
</dbReference>
<dbReference type="GO" id="GO:0018580">
    <property type="term" value="F:nitronate monooxygenase activity"/>
    <property type="evidence" value="ECO:0007669"/>
    <property type="project" value="InterPro"/>
</dbReference>
<dbReference type="Gene3D" id="3.20.20.70">
    <property type="entry name" value="Aldolase class I"/>
    <property type="match status" value="1"/>
</dbReference>
<dbReference type="InterPro" id="IPR004136">
    <property type="entry name" value="NMO"/>
</dbReference>
<evidence type="ECO:0000256" key="1">
    <source>
        <dbReference type="ARBA" id="ARBA00022630"/>
    </source>
</evidence>
<dbReference type="Proteomes" id="UP000069241">
    <property type="component" value="Chromosome"/>
</dbReference>
<keyword evidence="1" id="KW-0285">Flavoprotein</keyword>
<dbReference type="PANTHER" id="PTHR32332">
    <property type="entry name" value="2-NITROPROPANE DIOXYGENASE"/>
    <property type="match status" value="1"/>
</dbReference>
<evidence type="ECO:0000313" key="4">
    <source>
        <dbReference type="EMBL" id="AMD89744.1"/>
    </source>
</evidence>
<dbReference type="SUPFAM" id="SSF51412">
    <property type="entry name" value="Inosine monophosphate dehydrogenase (IMPDH)"/>
    <property type="match status" value="1"/>
</dbReference>
<keyword evidence="4" id="KW-0223">Dioxygenase</keyword>
<dbReference type="RefSeq" id="WP_008683977.1">
    <property type="nucleotide sequence ID" value="NZ_CP014229.1"/>
</dbReference>
<dbReference type="EMBL" id="CP014229">
    <property type="protein sequence ID" value="AMD89744.1"/>
    <property type="molecule type" value="Genomic_DNA"/>
</dbReference>
<evidence type="ECO:0000256" key="3">
    <source>
        <dbReference type="ARBA" id="ARBA00023002"/>
    </source>
</evidence>
<dbReference type="STRING" id="44742.AXF13_06260"/>
<accession>A0A0X8JJ74</accession>